<accession>A0A8T2VH66</accession>
<dbReference type="PANTHER" id="PTHR13318">
    <property type="entry name" value="PARTNER OF PAIRED, ISOFORM B-RELATED"/>
    <property type="match status" value="1"/>
</dbReference>
<organism evidence="2 3">
    <name type="scientific">Ceratopteris richardii</name>
    <name type="common">Triangle waterfern</name>
    <dbReference type="NCBI Taxonomy" id="49495"/>
    <lineage>
        <taxon>Eukaryota</taxon>
        <taxon>Viridiplantae</taxon>
        <taxon>Streptophyta</taxon>
        <taxon>Embryophyta</taxon>
        <taxon>Tracheophyta</taxon>
        <taxon>Polypodiopsida</taxon>
        <taxon>Polypodiidae</taxon>
        <taxon>Polypodiales</taxon>
        <taxon>Pteridineae</taxon>
        <taxon>Pteridaceae</taxon>
        <taxon>Parkerioideae</taxon>
        <taxon>Ceratopteris</taxon>
    </lineage>
</organism>
<dbReference type="Proteomes" id="UP000825935">
    <property type="component" value="Chromosome 1"/>
</dbReference>
<dbReference type="GO" id="GO:0019005">
    <property type="term" value="C:SCF ubiquitin ligase complex"/>
    <property type="evidence" value="ECO:0007669"/>
    <property type="project" value="TreeGrafter"/>
</dbReference>
<evidence type="ECO:0008006" key="4">
    <source>
        <dbReference type="Google" id="ProtNLM"/>
    </source>
</evidence>
<dbReference type="EMBL" id="CM035406">
    <property type="protein sequence ID" value="KAH7446590.1"/>
    <property type="molecule type" value="Genomic_DNA"/>
</dbReference>
<feature type="region of interest" description="Disordered" evidence="1">
    <location>
        <begin position="210"/>
        <end position="233"/>
    </location>
</feature>
<comment type="caution">
    <text evidence="2">The sequence shown here is derived from an EMBL/GenBank/DDBJ whole genome shotgun (WGS) entry which is preliminary data.</text>
</comment>
<dbReference type="OMA" id="HKCSDNL"/>
<dbReference type="Gene3D" id="3.80.10.10">
    <property type="entry name" value="Ribonuclease Inhibitor"/>
    <property type="match status" value="1"/>
</dbReference>
<evidence type="ECO:0000256" key="1">
    <source>
        <dbReference type="SAM" id="MobiDB-lite"/>
    </source>
</evidence>
<protein>
    <recommendedName>
        <fullName evidence="4">F-box protein</fullName>
    </recommendedName>
</protein>
<dbReference type="GO" id="GO:0031146">
    <property type="term" value="P:SCF-dependent proteasomal ubiquitin-dependent protein catabolic process"/>
    <property type="evidence" value="ECO:0007669"/>
    <property type="project" value="TreeGrafter"/>
</dbReference>
<keyword evidence="3" id="KW-1185">Reference proteome</keyword>
<proteinExistence type="predicted"/>
<dbReference type="OrthoDB" id="550575at2759"/>
<dbReference type="PANTHER" id="PTHR13318:SF74">
    <property type="entry name" value="OS02G0658500 PROTEIN"/>
    <property type="match status" value="1"/>
</dbReference>
<gene>
    <name evidence="2" type="ORF">KP509_01G063400</name>
</gene>
<dbReference type="AlphaFoldDB" id="A0A8T2VH66"/>
<dbReference type="InterPro" id="IPR032675">
    <property type="entry name" value="LRR_dom_sf"/>
</dbReference>
<name>A0A8T2VH66_CERRI</name>
<reference evidence="2" key="1">
    <citation type="submission" date="2021-08" db="EMBL/GenBank/DDBJ databases">
        <title>WGS assembly of Ceratopteris richardii.</title>
        <authorList>
            <person name="Marchant D.B."/>
            <person name="Chen G."/>
            <person name="Jenkins J."/>
            <person name="Shu S."/>
            <person name="Leebens-Mack J."/>
            <person name="Grimwood J."/>
            <person name="Schmutz J."/>
            <person name="Soltis P."/>
            <person name="Soltis D."/>
            <person name="Chen Z.-H."/>
        </authorList>
    </citation>
    <scope>NUCLEOTIDE SEQUENCE</scope>
    <source>
        <strain evidence="2">Whitten #5841</strain>
        <tissue evidence="2">Leaf</tissue>
    </source>
</reference>
<evidence type="ECO:0000313" key="3">
    <source>
        <dbReference type="Proteomes" id="UP000825935"/>
    </source>
</evidence>
<dbReference type="SUPFAM" id="SSF52047">
    <property type="entry name" value="RNI-like"/>
    <property type="match status" value="1"/>
</dbReference>
<evidence type="ECO:0000313" key="2">
    <source>
        <dbReference type="EMBL" id="KAH7446590.1"/>
    </source>
</evidence>
<sequence length="444" mass="49309">MLQYLHHQQAQGRAIQRKGLGNKIDPWKGTMGAADLTLCLGDEVVLRILSFLPLSPYPYSQVCKRWLRLQGVLRTTIKVLDWKFVESGRISVRFPNLIDIDLTPACRSAVPRSPSSINVLFSHRCLRVHLDVEAYDPLSIEHFLHDQQLSPTALDKCLKVLADTYPDLQRLCVIDVRKASVEIDLFANITDKSDAADELSVNVKVDGDPSMKDLGPVSKGGQNRAMAEEHESNDDLKTVNAPLVYGDDDVSSHGLAYLARNCHTLQQLELQQCSDESLHAISACENLQIVRLVGSVSDFYRSLFTDIGLTILARSCVRLVKLDLSGCEASYDGVAAIGQCCVMLEELIISNEGFHDGWIAALSFCSCLKTLRLENCRQIDTVPGPLEHLGYCLALERLQLVRCDLRDAAGFQALMLVSVNIRDLEFQDCWGLEDETFTAAAACR</sequence>